<reference evidence="1 2" key="1">
    <citation type="journal article" date="2019" name="Environ. Microbiol.">
        <title>Genomics insights into ecotype formation of ammonia-oxidizing archaea in the deep ocean.</title>
        <authorList>
            <person name="Wang Y."/>
            <person name="Huang J.M."/>
            <person name="Cui G.J."/>
            <person name="Nunoura T."/>
            <person name="Takaki Y."/>
            <person name="Li W.L."/>
            <person name="Li J."/>
            <person name="Gao Z.M."/>
            <person name="Takai K."/>
            <person name="Zhang A.Q."/>
            <person name="Stepanauskas R."/>
        </authorList>
    </citation>
    <scope>NUCLEOTIDE SEQUENCE [LARGE SCALE GENOMIC DNA]</scope>
    <source>
        <strain evidence="1 2">L15b</strain>
    </source>
</reference>
<name>A0A7K4MR27_9ARCH</name>
<evidence type="ECO:0000313" key="1">
    <source>
        <dbReference type="EMBL" id="NWJ44043.1"/>
    </source>
</evidence>
<accession>A0A7K4MR27</accession>
<proteinExistence type="predicted"/>
<organism evidence="1 2">
    <name type="scientific">Marine Group I thaumarchaeote</name>
    <dbReference type="NCBI Taxonomy" id="2511932"/>
    <lineage>
        <taxon>Archaea</taxon>
        <taxon>Nitrososphaerota</taxon>
        <taxon>Marine Group I</taxon>
    </lineage>
</organism>
<feature type="non-terminal residue" evidence="1">
    <location>
        <position position="1"/>
    </location>
</feature>
<protein>
    <submittedName>
        <fullName evidence="1">Uncharacterized protein</fullName>
    </submittedName>
</protein>
<dbReference type="EMBL" id="JACASV010000095">
    <property type="protein sequence ID" value="NWJ44043.1"/>
    <property type="molecule type" value="Genomic_DNA"/>
</dbReference>
<comment type="caution">
    <text evidence="1">The sequence shown here is derived from an EMBL/GenBank/DDBJ whole genome shotgun (WGS) entry which is preliminary data.</text>
</comment>
<dbReference type="Proteomes" id="UP000523105">
    <property type="component" value="Unassembled WGS sequence"/>
</dbReference>
<gene>
    <name evidence="1" type="ORF">HX837_07585</name>
</gene>
<sequence length="180" mass="20942">KEYQQQKLSELSATIADGTELALEQAKVVKKTCLCDHLGNGALINLGIKKEQKAPQAICPGQNISWFNREYSLVEMMAHFYNKQKSLVSKDRPHMFAKEIQMYVDYFDRLIKKSDLNERTTKTLNEFYENMKSGMEYCRTFSQKQPFTSENIDSINAWIDEQSIRLEEMYENAFGEPMPV</sequence>
<dbReference type="AlphaFoldDB" id="A0A7K4MR27"/>
<evidence type="ECO:0000313" key="2">
    <source>
        <dbReference type="Proteomes" id="UP000523105"/>
    </source>
</evidence>